<protein>
    <submittedName>
        <fullName evidence="3">Sialate O-acetylesterase</fullName>
    </submittedName>
</protein>
<sequence>MDFLRRLLKTAVSVLFFFPYTLFAQLQVTFPTSRLVIQRNNNNQANVPIVGQCPANATQIQARLTVRQGGTSTGWITLDNAPANGVFQGSLTGITGGWYDLQVKAFAGNTEIASTSMDRIGVGEVFVTAGQSNSWGVNCYTGQANDDRVSIINYWTGQAGQFSENSLPFNVSHADLSSGIANTGMFPGAYLYVWGALGDRLVTQLGVPVMFYGASYSATNSKHWVHTANGEETYSNLSQNMPYRVLGVTILHYLKRTGARAVLWHQGEGDNYYQSYNDYLNNINTVIDKSRTQLGFGNLSWVVSRVSYIPAALGSEYVNHETDPNIIAAQNTLASQINNWQGPATDGMIYPTYRKGDSFHLHFDSDDCPALIDVWSQALPTSYFNNTQPSLPNRTVLLTTGYVFPFTTNPGQNVQVPYFSRVPVRVDNQYQVEMLSETGCMLATLTSGTGNPLTVTLPSWANGRYRFRVNSTSPAIMGELSEPITINGSGSGLPPGLQAHVLSTVRNGNWNDPQVWSCGWLPSSIDTTELKHVITLPTGYQAHTGLLRYNNGAQLIYQNGGMLRIGQN</sequence>
<dbReference type="Proteomes" id="UP000501802">
    <property type="component" value="Chromosome"/>
</dbReference>
<dbReference type="Pfam" id="PF03629">
    <property type="entry name" value="SASA"/>
    <property type="match status" value="1"/>
</dbReference>
<evidence type="ECO:0000313" key="3">
    <source>
        <dbReference type="EMBL" id="QIP16884.1"/>
    </source>
</evidence>
<keyword evidence="1" id="KW-0378">Hydrolase</keyword>
<evidence type="ECO:0000313" key="4">
    <source>
        <dbReference type="Proteomes" id="UP000501802"/>
    </source>
</evidence>
<dbReference type="AlphaFoldDB" id="A0A6G9AWY8"/>
<accession>A0A6G9AWY8</accession>
<evidence type="ECO:0000256" key="1">
    <source>
        <dbReference type="ARBA" id="ARBA00022801"/>
    </source>
</evidence>
<dbReference type="EMBL" id="CP050063">
    <property type="protein sequence ID" value="QIP16884.1"/>
    <property type="molecule type" value="Genomic_DNA"/>
</dbReference>
<keyword evidence="4" id="KW-1185">Reference proteome</keyword>
<reference evidence="3 4" key="1">
    <citation type="submission" date="2020-03" db="EMBL/GenBank/DDBJ databases">
        <authorList>
            <person name="Kim M.K."/>
        </authorList>
    </citation>
    <scope>NUCLEOTIDE SEQUENCE [LARGE SCALE GENOMIC DNA]</scope>
    <source>
        <strain evidence="3 4">BT328</strain>
    </source>
</reference>
<dbReference type="GO" id="GO:0016788">
    <property type="term" value="F:hydrolase activity, acting on ester bonds"/>
    <property type="evidence" value="ECO:0007669"/>
    <property type="project" value="UniProtKB-ARBA"/>
</dbReference>
<name>A0A6G9AWY8_9BACT</name>
<dbReference type="InterPro" id="IPR036514">
    <property type="entry name" value="SGNH_hydro_sf"/>
</dbReference>
<feature type="domain" description="Sialate O-acetylesterase" evidence="2">
    <location>
        <begin position="124"/>
        <end position="309"/>
    </location>
</feature>
<dbReference type="InterPro" id="IPR005181">
    <property type="entry name" value="SASA"/>
</dbReference>
<gene>
    <name evidence="3" type="ORF">G8759_31715</name>
</gene>
<dbReference type="SUPFAM" id="SSF52266">
    <property type="entry name" value="SGNH hydrolase"/>
    <property type="match status" value="1"/>
</dbReference>
<dbReference type="Gene3D" id="3.40.50.1110">
    <property type="entry name" value="SGNH hydrolase"/>
    <property type="match status" value="1"/>
</dbReference>
<dbReference type="KEGG" id="spib:G8759_31715"/>
<evidence type="ECO:0000259" key="2">
    <source>
        <dbReference type="Pfam" id="PF03629"/>
    </source>
</evidence>
<organism evidence="3 4">
    <name type="scientific">Spirosoma aureum</name>
    <dbReference type="NCBI Taxonomy" id="2692134"/>
    <lineage>
        <taxon>Bacteria</taxon>
        <taxon>Pseudomonadati</taxon>
        <taxon>Bacteroidota</taxon>
        <taxon>Cytophagia</taxon>
        <taxon>Cytophagales</taxon>
        <taxon>Cytophagaceae</taxon>
        <taxon>Spirosoma</taxon>
    </lineage>
</organism>
<dbReference type="RefSeq" id="WP_167217198.1">
    <property type="nucleotide sequence ID" value="NZ_CP050063.1"/>
</dbReference>
<proteinExistence type="predicted"/>